<feature type="region of interest" description="Disordered" evidence="3">
    <location>
        <begin position="172"/>
        <end position="201"/>
    </location>
</feature>
<dbReference type="GO" id="GO:0004373">
    <property type="term" value="F:alpha-1,4-glucan glucosyltransferase (UDP-glucose donor) activity"/>
    <property type="evidence" value="ECO:0007669"/>
    <property type="project" value="UniProtKB-EC"/>
</dbReference>
<evidence type="ECO:0000256" key="2">
    <source>
        <dbReference type="ARBA" id="ARBA00022679"/>
    </source>
</evidence>
<evidence type="ECO:0000256" key="1">
    <source>
        <dbReference type="ARBA" id="ARBA00022676"/>
    </source>
</evidence>
<dbReference type="Gene3D" id="3.40.50.2000">
    <property type="entry name" value="Glycogen Phosphorylase B"/>
    <property type="match status" value="2"/>
</dbReference>
<gene>
    <name evidence="4" type="ordered locus">PSMK_02050</name>
</gene>
<reference evidence="4 5" key="1">
    <citation type="submission" date="2012-02" db="EMBL/GenBank/DDBJ databases">
        <title>Complete genome sequence of Phycisphaera mikurensis NBRC 102666.</title>
        <authorList>
            <person name="Ankai A."/>
            <person name="Hosoyama A."/>
            <person name="Terui Y."/>
            <person name="Sekine M."/>
            <person name="Fukai R."/>
            <person name="Kato Y."/>
            <person name="Nakamura S."/>
            <person name="Yamada-Narita S."/>
            <person name="Kawakoshi A."/>
            <person name="Fukunaga Y."/>
            <person name="Yamazaki S."/>
            <person name="Fujita N."/>
        </authorList>
    </citation>
    <scope>NUCLEOTIDE SEQUENCE [LARGE SCALE GENOMIC DNA]</scope>
    <source>
        <strain evidence="5">NBRC 102666 / KCTC 22515 / FYK2301M01</strain>
    </source>
</reference>
<keyword evidence="2 4" id="KW-0808">Transferase</keyword>
<keyword evidence="1 4" id="KW-0328">Glycosyltransferase</keyword>
<evidence type="ECO:0000313" key="4">
    <source>
        <dbReference type="EMBL" id="BAM02364.1"/>
    </source>
</evidence>
<proteinExistence type="predicted"/>
<dbReference type="HOGENOM" id="CLU_015910_1_0_0"/>
<evidence type="ECO:0000256" key="3">
    <source>
        <dbReference type="SAM" id="MobiDB-lite"/>
    </source>
</evidence>
<dbReference type="eggNOG" id="COG0438">
    <property type="taxonomic scope" value="Bacteria"/>
</dbReference>
<sequence>MPVRRGDRPANVHERTGNALRSATARQPLLVEAAWEACNPIGGIYTVLRTKVQTMQTKWGNRYCLAGPYDQVHALREFESDEGASPFRPAVEAMRAAGYRVELGRWLVAGRPWIVLLHRSDAQRYLGDVKARLWRDHQIPTPDDELIDGVVAFGECLRVFLSFLTQSGATAEQPLAPEEADAARAAGEHGAGPGDHEASPSGRAVVAQIHEWMAAPCIPMLRQESWPGTFVFTTHATVLGRYLAMNDPTFYDHLPFYDAGAEATKFNVASQHGIERAAAHGSQVFTTVSDITALECRHLLGRDVDHVLPNGINTERFAAIHQFQHLHDEYKNRIHEFTIGHFFPSYTFDLDKTLYLFTSGRYEYRNKGMDLTIEALARLNHRLKAEGSGVTVVFFLITRAATRSISVASLKGCSYVDDFRRTIARYERQIAERLFMEATRGGTTDLNTLVDDYSKLRLRRLQQEWKRSGLPSVVTHDLVDPGRDPVLDQLHRCHLHNAQEDPVKVVFHPDFISGTSPLFGMDYDQFVRGCHLGVFPSYYEPWGYTPLESIALGVPAITSDLAGFGSYVAQHMPAQRHGGAEGGTAGVPEGVSIVPRRGTDPNHSAEVLTEEMLRFCRLDRRGRITQRNAVEDFAQDFDWRQLAAHYEEAYATAIERL</sequence>
<dbReference type="EMBL" id="AP012338">
    <property type="protein sequence ID" value="BAM02364.1"/>
    <property type="molecule type" value="Genomic_DNA"/>
</dbReference>
<dbReference type="EC" id="2.4.1.11" evidence="4"/>
<name>I0IAS6_PHYMF</name>
<dbReference type="STRING" id="1142394.PSMK_02050"/>
<dbReference type="GO" id="GO:0005978">
    <property type="term" value="P:glycogen biosynthetic process"/>
    <property type="evidence" value="ECO:0007669"/>
    <property type="project" value="InterPro"/>
</dbReference>
<dbReference type="SUPFAM" id="SSF53756">
    <property type="entry name" value="UDP-Glycosyltransferase/glycogen phosphorylase"/>
    <property type="match status" value="1"/>
</dbReference>
<dbReference type="KEGG" id="phm:PSMK_02050"/>
<organism evidence="4 5">
    <name type="scientific">Phycisphaera mikurensis (strain NBRC 102666 / KCTC 22515 / FYK2301M01)</name>
    <dbReference type="NCBI Taxonomy" id="1142394"/>
    <lineage>
        <taxon>Bacteria</taxon>
        <taxon>Pseudomonadati</taxon>
        <taxon>Planctomycetota</taxon>
        <taxon>Phycisphaerae</taxon>
        <taxon>Phycisphaerales</taxon>
        <taxon>Phycisphaeraceae</taxon>
        <taxon>Phycisphaera</taxon>
    </lineage>
</organism>
<dbReference type="PANTHER" id="PTHR10176">
    <property type="entry name" value="GLYCOGEN SYNTHASE"/>
    <property type="match status" value="1"/>
</dbReference>
<dbReference type="AlphaFoldDB" id="I0IAS6"/>
<dbReference type="Proteomes" id="UP000007881">
    <property type="component" value="Chromosome"/>
</dbReference>
<accession>I0IAS6</accession>
<keyword evidence="5" id="KW-1185">Reference proteome</keyword>
<dbReference type="Gene3D" id="6.10.260.10">
    <property type="match status" value="1"/>
</dbReference>
<protein>
    <submittedName>
        <fullName evidence="4">Putative glycogen/starch synthase</fullName>
        <ecNumber evidence="4">2.4.1.11</ecNumber>
    </submittedName>
</protein>
<dbReference type="GO" id="GO:0005737">
    <property type="term" value="C:cytoplasm"/>
    <property type="evidence" value="ECO:0007669"/>
    <property type="project" value="TreeGrafter"/>
</dbReference>
<dbReference type="InterPro" id="IPR008631">
    <property type="entry name" value="Glycogen_synth"/>
</dbReference>
<dbReference type="PANTHER" id="PTHR10176:SF3">
    <property type="entry name" value="GLYCOGEN [STARCH] SYNTHASE"/>
    <property type="match status" value="1"/>
</dbReference>
<dbReference type="Pfam" id="PF05693">
    <property type="entry name" value="Glycogen_syn"/>
    <property type="match status" value="1"/>
</dbReference>
<evidence type="ECO:0000313" key="5">
    <source>
        <dbReference type="Proteomes" id="UP000007881"/>
    </source>
</evidence>